<protein>
    <recommendedName>
        <fullName evidence="3">ATPase dynein-related AAA domain-containing protein</fullName>
    </recommendedName>
</protein>
<organism evidence="4 5">
    <name type="scientific">Suillus discolor</name>
    <dbReference type="NCBI Taxonomy" id="1912936"/>
    <lineage>
        <taxon>Eukaryota</taxon>
        <taxon>Fungi</taxon>
        <taxon>Dikarya</taxon>
        <taxon>Basidiomycota</taxon>
        <taxon>Agaricomycotina</taxon>
        <taxon>Agaricomycetes</taxon>
        <taxon>Agaricomycetidae</taxon>
        <taxon>Boletales</taxon>
        <taxon>Suillineae</taxon>
        <taxon>Suillaceae</taxon>
        <taxon>Suillus</taxon>
    </lineage>
</organism>
<dbReference type="PANTHER" id="PTHR48103:SF2">
    <property type="entry name" value="MIDASIN"/>
    <property type="match status" value="1"/>
</dbReference>
<dbReference type="GO" id="GO:0005524">
    <property type="term" value="F:ATP binding"/>
    <property type="evidence" value="ECO:0007669"/>
    <property type="project" value="UniProtKB-KW"/>
</dbReference>
<dbReference type="Proteomes" id="UP000823399">
    <property type="component" value="Unassembled WGS sequence"/>
</dbReference>
<dbReference type="Pfam" id="PF07728">
    <property type="entry name" value="AAA_5"/>
    <property type="match status" value="1"/>
</dbReference>
<reference evidence="4" key="1">
    <citation type="journal article" date="2020" name="New Phytol.">
        <title>Comparative genomics reveals dynamic genome evolution in host specialist ectomycorrhizal fungi.</title>
        <authorList>
            <person name="Lofgren L.A."/>
            <person name="Nguyen N.H."/>
            <person name="Vilgalys R."/>
            <person name="Ruytinx J."/>
            <person name="Liao H.L."/>
            <person name="Branco S."/>
            <person name="Kuo A."/>
            <person name="LaButti K."/>
            <person name="Lipzen A."/>
            <person name="Andreopoulos W."/>
            <person name="Pangilinan J."/>
            <person name="Riley R."/>
            <person name="Hundley H."/>
            <person name="Na H."/>
            <person name="Barry K."/>
            <person name="Grigoriev I.V."/>
            <person name="Stajich J.E."/>
            <person name="Kennedy P.G."/>
        </authorList>
    </citation>
    <scope>NUCLEOTIDE SEQUENCE</scope>
    <source>
        <strain evidence="4">FC423</strain>
    </source>
</reference>
<feature type="domain" description="ATPase dynein-related AAA" evidence="3">
    <location>
        <begin position="39"/>
        <end position="107"/>
    </location>
</feature>
<evidence type="ECO:0000259" key="3">
    <source>
        <dbReference type="Pfam" id="PF07728"/>
    </source>
</evidence>
<dbReference type="AlphaFoldDB" id="A0A9P7JN62"/>
<dbReference type="GO" id="GO:0000027">
    <property type="term" value="P:ribosomal large subunit assembly"/>
    <property type="evidence" value="ECO:0007669"/>
    <property type="project" value="TreeGrafter"/>
</dbReference>
<proteinExistence type="predicted"/>
<accession>A0A9P7JN62</accession>
<dbReference type="Gene3D" id="3.40.50.300">
    <property type="entry name" value="P-loop containing nucleotide triphosphate hydrolases"/>
    <property type="match status" value="1"/>
</dbReference>
<dbReference type="GO" id="GO:0005634">
    <property type="term" value="C:nucleus"/>
    <property type="evidence" value="ECO:0007669"/>
    <property type="project" value="TreeGrafter"/>
</dbReference>
<gene>
    <name evidence="4" type="ORF">F5147DRAFT_437106</name>
</gene>
<evidence type="ECO:0000256" key="1">
    <source>
        <dbReference type="ARBA" id="ARBA00022741"/>
    </source>
</evidence>
<dbReference type="GO" id="GO:0000055">
    <property type="term" value="P:ribosomal large subunit export from nucleus"/>
    <property type="evidence" value="ECO:0007669"/>
    <property type="project" value="TreeGrafter"/>
</dbReference>
<dbReference type="OrthoDB" id="2681078at2759"/>
<keyword evidence="2" id="KW-0067">ATP-binding</keyword>
<dbReference type="InterPro" id="IPR011704">
    <property type="entry name" value="ATPase_dyneun-rel_AAA"/>
</dbReference>
<dbReference type="GO" id="GO:0016887">
    <property type="term" value="F:ATP hydrolysis activity"/>
    <property type="evidence" value="ECO:0007669"/>
    <property type="project" value="InterPro"/>
</dbReference>
<dbReference type="SUPFAM" id="SSF52540">
    <property type="entry name" value="P-loop containing nucleoside triphosphate hydrolases"/>
    <property type="match status" value="1"/>
</dbReference>
<evidence type="ECO:0000313" key="5">
    <source>
        <dbReference type="Proteomes" id="UP000823399"/>
    </source>
</evidence>
<evidence type="ECO:0000256" key="2">
    <source>
        <dbReference type="ARBA" id="ARBA00022840"/>
    </source>
</evidence>
<dbReference type="GeneID" id="64692114"/>
<keyword evidence="5" id="KW-1185">Reference proteome</keyword>
<sequence length="237" mass="26599">MHATGCFATSLGGRPEVCYTLTCKNTSAHTFLILPLASSLLVHALRHGHWIVLDELNLAPTDVLEALNWLLDDNRELIIPETQEVIRLHPHFSQRSTRILLAYMQGARFCPVPSDIVSSRFTSRMCLKRSLKPFSASVAVSRLPMARKSSACSVNYSNVVGSATFRDLFRWAGRDAGGYQELAENGYMLLAEYIMRCYRLLLSAYVFHSRIRFTTSPDLSRGKVLGSNEVEVEGRNQ</sequence>
<evidence type="ECO:0000313" key="4">
    <source>
        <dbReference type="EMBL" id="KAG2091837.1"/>
    </source>
</evidence>
<dbReference type="RefSeq" id="XP_041286660.1">
    <property type="nucleotide sequence ID" value="XM_041429855.1"/>
</dbReference>
<name>A0A9P7JN62_9AGAM</name>
<comment type="caution">
    <text evidence="4">The sequence shown here is derived from an EMBL/GenBank/DDBJ whole genome shotgun (WGS) entry which is preliminary data.</text>
</comment>
<dbReference type="PANTHER" id="PTHR48103">
    <property type="entry name" value="MIDASIN-RELATED"/>
    <property type="match status" value="1"/>
</dbReference>
<dbReference type="GO" id="GO:0030687">
    <property type="term" value="C:preribosome, large subunit precursor"/>
    <property type="evidence" value="ECO:0007669"/>
    <property type="project" value="TreeGrafter"/>
</dbReference>
<keyword evidence="1" id="KW-0547">Nucleotide-binding</keyword>
<dbReference type="InterPro" id="IPR027417">
    <property type="entry name" value="P-loop_NTPase"/>
</dbReference>
<dbReference type="EMBL" id="JABBWM010000094">
    <property type="protein sequence ID" value="KAG2091837.1"/>
    <property type="molecule type" value="Genomic_DNA"/>
</dbReference>